<evidence type="ECO:0000256" key="8">
    <source>
        <dbReference type="ARBA" id="ARBA00022467"/>
    </source>
</evidence>
<evidence type="ECO:0000256" key="14">
    <source>
        <dbReference type="ARBA" id="ARBA00023273"/>
    </source>
</evidence>
<dbReference type="InterPro" id="IPR036180">
    <property type="entry name" value="Gelsolin-like_dom_sf"/>
</dbReference>
<name>A0A212D3X8_CEREH</name>
<dbReference type="Proteomes" id="UP000242450">
    <property type="component" value="Chromosome 8"/>
</dbReference>
<feature type="domain" description="HP" evidence="15">
    <location>
        <begin position="452"/>
        <end position="511"/>
    </location>
</feature>
<dbReference type="CDD" id="cd11292">
    <property type="entry name" value="gelsolin_S3_like"/>
    <property type="match status" value="1"/>
</dbReference>
<keyword evidence="12" id="KW-0009">Actin-binding</keyword>
<keyword evidence="10" id="KW-0677">Repeat</keyword>
<dbReference type="InterPro" id="IPR029006">
    <property type="entry name" value="ADF-H/Gelsolin-like_dom_sf"/>
</dbReference>
<organism evidence="16 17">
    <name type="scientific">Cervus elaphus hippelaphus</name>
    <name type="common">European red deer</name>
    <dbReference type="NCBI Taxonomy" id="46360"/>
    <lineage>
        <taxon>Eukaryota</taxon>
        <taxon>Metazoa</taxon>
        <taxon>Chordata</taxon>
        <taxon>Craniata</taxon>
        <taxon>Vertebrata</taxon>
        <taxon>Euteleostomi</taxon>
        <taxon>Mammalia</taxon>
        <taxon>Eutheria</taxon>
        <taxon>Laurasiatheria</taxon>
        <taxon>Artiodactyla</taxon>
        <taxon>Ruminantia</taxon>
        <taxon>Pecora</taxon>
        <taxon>Cervidae</taxon>
        <taxon>Cervinae</taxon>
        <taxon>Cervus</taxon>
    </lineage>
</organism>
<sequence length="511" mass="56683">MRPGASLQGMNLAKEIRDQERGGRSYVGVVDGENEKASPQLMEIMNHVLGQRKELKAAVADTVVESALKAALKLYHVSDSEGKVVVREIATRPLTQDLLSHEDCYILDQGGLKIYVWKGKNANAQEKKEAMNQALVGLGVKEENLEEEQRRPPSREKANFIKAKQYPPNTQVELQNDGAESAVFQQLFQKWTVPNRTTGLGKTHTVGSVAAQQKMVDDGSGEVQGSQASQDEITASAYQAVILDQKYNNELVQIRVPMGKEPPHLMSIFKGRMVVYQGGTSRANNVEPVPSTRLFQVRGTSANNTKAFEVPPRATSLNSNDVFILKTQSCSYLWYGKGCSGDEREMAKMVADTVSRTEKQVVVEGQEPANFWMALGGKAPYASTKRLQEENLVITPRLFECSNQTGRFQATEIPDFNQDDLEEDDVFLLDVWDQELTSSKPDVFNANSNLSSGPLPIFPLEQLVNKTAEELPEGEHLSIDDFTLALGMTPSAFSALPRWKQQNLKKEKGLF</sequence>
<dbReference type="GO" id="GO:0005737">
    <property type="term" value="C:cytoplasm"/>
    <property type="evidence" value="ECO:0007669"/>
    <property type="project" value="TreeGrafter"/>
</dbReference>
<dbReference type="Gene3D" id="3.40.20.10">
    <property type="entry name" value="Severin"/>
    <property type="match status" value="4"/>
</dbReference>
<dbReference type="Pfam" id="PF00626">
    <property type="entry name" value="Gelsolin"/>
    <property type="match status" value="3"/>
</dbReference>
<dbReference type="GO" id="GO:0005546">
    <property type="term" value="F:phosphatidylinositol-4,5-bisphosphate binding"/>
    <property type="evidence" value="ECO:0007669"/>
    <property type="project" value="TreeGrafter"/>
</dbReference>
<evidence type="ECO:0000256" key="9">
    <source>
        <dbReference type="ARBA" id="ARBA00022490"/>
    </source>
</evidence>
<dbReference type="Gene3D" id="1.10.950.10">
    <property type="entry name" value="Villin headpiece domain"/>
    <property type="match status" value="1"/>
</dbReference>
<keyword evidence="11" id="KW-0106">Calcium</keyword>
<evidence type="ECO:0000259" key="15">
    <source>
        <dbReference type="PROSITE" id="PS51089"/>
    </source>
</evidence>
<evidence type="ECO:0000256" key="7">
    <source>
        <dbReference type="ARBA" id="ARBA00017436"/>
    </source>
</evidence>
<dbReference type="EMBL" id="MKHE01000008">
    <property type="protein sequence ID" value="OWK12913.1"/>
    <property type="molecule type" value="Genomic_DNA"/>
</dbReference>
<dbReference type="GO" id="GO:0015629">
    <property type="term" value="C:actin cytoskeleton"/>
    <property type="evidence" value="ECO:0007669"/>
    <property type="project" value="TreeGrafter"/>
</dbReference>
<evidence type="ECO:0000256" key="10">
    <source>
        <dbReference type="ARBA" id="ARBA00022737"/>
    </source>
</evidence>
<keyword evidence="14" id="KW-0966">Cell projection</keyword>
<dbReference type="SMART" id="SM00153">
    <property type="entry name" value="VHP"/>
    <property type="match status" value="1"/>
</dbReference>
<dbReference type="GO" id="GO:0051015">
    <property type="term" value="F:actin filament binding"/>
    <property type="evidence" value="ECO:0007669"/>
    <property type="project" value="InterPro"/>
</dbReference>
<evidence type="ECO:0000256" key="13">
    <source>
        <dbReference type="ARBA" id="ARBA00023212"/>
    </source>
</evidence>
<dbReference type="FunFam" id="3.40.20.10:FF:000001">
    <property type="entry name" value="Gelsolin"/>
    <property type="match status" value="1"/>
</dbReference>
<dbReference type="GO" id="GO:2000392">
    <property type="term" value="P:regulation of lamellipodium morphogenesis"/>
    <property type="evidence" value="ECO:0007669"/>
    <property type="project" value="TreeGrafter"/>
</dbReference>
<dbReference type="PROSITE" id="PS51089">
    <property type="entry name" value="HP"/>
    <property type="match status" value="1"/>
</dbReference>
<dbReference type="SUPFAM" id="SSF82754">
    <property type="entry name" value="C-terminal, gelsolin-like domain of Sec23/24"/>
    <property type="match status" value="1"/>
</dbReference>
<dbReference type="GO" id="GO:0032433">
    <property type="term" value="C:filopodium tip"/>
    <property type="evidence" value="ECO:0007669"/>
    <property type="project" value="UniProtKB-SubCell"/>
</dbReference>
<dbReference type="OrthoDB" id="6375767at2759"/>
<keyword evidence="13" id="KW-0206">Cytoskeleton</keyword>
<dbReference type="GO" id="GO:0051014">
    <property type="term" value="P:actin filament severing"/>
    <property type="evidence" value="ECO:0007669"/>
    <property type="project" value="TreeGrafter"/>
</dbReference>
<dbReference type="GO" id="GO:0005902">
    <property type="term" value="C:microvillus"/>
    <property type="evidence" value="ECO:0007669"/>
    <property type="project" value="UniProtKB-SubCell"/>
</dbReference>
<dbReference type="AlphaFoldDB" id="A0A212D3X8"/>
<comment type="caution">
    <text evidence="16">The sequence shown here is derived from an EMBL/GenBank/DDBJ whole genome shotgun (WGS) entry which is preliminary data.</text>
</comment>
<evidence type="ECO:0000256" key="12">
    <source>
        <dbReference type="ARBA" id="ARBA00023203"/>
    </source>
</evidence>
<keyword evidence="8" id="KW-0117">Actin capping</keyword>
<keyword evidence="9" id="KW-0963">Cytoplasm</keyword>
<dbReference type="GO" id="GO:0001726">
    <property type="term" value="C:ruffle"/>
    <property type="evidence" value="ECO:0007669"/>
    <property type="project" value="UniProtKB-SubCell"/>
</dbReference>
<dbReference type="SMART" id="SM00262">
    <property type="entry name" value="GEL"/>
    <property type="match status" value="3"/>
</dbReference>
<dbReference type="CDD" id="cd11288">
    <property type="entry name" value="gelsolin_S5_like"/>
    <property type="match status" value="1"/>
</dbReference>
<evidence type="ECO:0000313" key="16">
    <source>
        <dbReference type="EMBL" id="OWK12913.1"/>
    </source>
</evidence>
<dbReference type="InterPro" id="IPR036886">
    <property type="entry name" value="Villin_headpiece_dom_sf"/>
</dbReference>
<evidence type="ECO:0000256" key="6">
    <source>
        <dbReference type="ARBA" id="ARBA00008418"/>
    </source>
</evidence>
<dbReference type="InterPro" id="IPR003128">
    <property type="entry name" value="Villin_headpiece"/>
</dbReference>
<evidence type="ECO:0000256" key="5">
    <source>
        <dbReference type="ARBA" id="ARBA00004510"/>
    </source>
</evidence>
<protein>
    <recommendedName>
        <fullName evidence="7">Villin-1</fullName>
    </recommendedName>
</protein>
<gene>
    <name evidence="16" type="ORF">Celaphus_00015054</name>
</gene>
<dbReference type="GO" id="GO:0030027">
    <property type="term" value="C:lamellipodium"/>
    <property type="evidence" value="ECO:0007669"/>
    <property type="project" value="UniProtKB-SubCell"/>
</dbReference>
<proteinExistence type="inferred from homology"/>
<comment type="subcellular location">
    <subcellularLocation>
        <location evidence="4">Cell projection</location>
        <location evidence="4">Filopodium tip</location>
    </subcellularLocation>
    <subcellularLocation>
        <location evidence="5">Cell projection</location>
        <location evidence="5">Lamellipodium</location>
    </subcellularLocation>
    <subcellularLocation>
        <location evidence="1">Cell projection</location>
        <location evidence="1">Microvillus</location>
    </subcellularLocation>
    <subcellularLocation>
        <location evidence="3">Cell projection</location>
        <location evidence="3">Ruffle</location>
    </subcellularLocation>
    <subcellularLocation>
        <location evidence="2">Cytoplasm</location>
        <location evidence="2">Cytoskeleton</location>
    </subcellularLocation>
</comment>
<dbReference type="Pfam" id="PF02209">
    <property type="entry name" value="VHP"/>
    <property type="match status" value="1"/>
</dbReference>
<dbReference type="SUPFAM" id="SSF55753">
    <property type="entry name" value="Actin depolymerizing proteins"/>
    <property type="match status" value="3"/>
</dbReference>
<dbReference type="SUPFAM" id="SSF47050">
    <property type="entry name" value="VHP, Villin headpiece domain"/>
    <property type="match status" value="1"/>
</dbReference>
<keyword evidence="17" id="KW-1185">Reference proteome</keyword>
<evidence type="ECO:0000256" key="3">
    <source>
        <dbReference type="ARBA" id="ARBA00004466"/>
    </source>
</evidence>
<dbReference type="InterPro" id="IPR007123">
    <property type="entry name" value="Gelsolin-like_dom"/>
</dbReference>
<evidence type="ECO:0000256" key="2">
    <source>
        <dbReference type="ARBA" id="ARBA00004245"/>
    </source>
</evidence>
<dbReference type="InterPro" id="IPR007122">
    <property type="entry name" value="Villin/Gelsolin"/>
</dbReference>
<evidence type="ECO:0000256" key="11">
    <source>
        <dbReference type="ARBA" id="ARBA00022837"/>
    </source>
</evidence>
<dbReference type="GO" id="GO:0008154">
    <property type="term" value="P:actin polymerization or depolymerization"/>
    <property type="evidence" value="ECO:0007669"/>
    <property type="project" value="TreeGrafter"/>
</dbReference>
<evidence type="ECO:0000313" key="17">
    <source>
        <dbReference type="Proteomes" id="UP000242450"/>
    </source>
</evidence>
<evidence type="ECO:0000256" key="1">
    <source>
        <dbReference type="ARBA" id="ARBA00004105"/>
    </source>
</evidence>
<reference evidence="16 17" key="1">
    <citation type="journal article" date="2018" name="Mol. Genet. Genomics">
        <title>The red deer Cervus elaphus genome CerEla1.0: sequencing, annotating, genes, and chromosomes.</title>
        <authorList>
            <person name="Bana N.A."/>
            <person name="Nyiri A."/>
            <person name="Nagy J."/>
            <person name="Frank K."/>
            <person name="Nagy T."/>
            <person name="Steger V."/>
            <person name="Schiller M."/>
            <person name="Lakatos P."/>
            <person name="Sugar L."/>
            <person name="Horn P."/>
            <person name="Barta E."/>
            <person name="Orosz L."/>
        </authorList>
    </citation>
    <scope>NUCLEOTIDE SEQUENCE [LARGE SCALE GENOMIC DNA]</scope>
    <source>
        <strain evidence="16">Hungarian</strain>
    </source>
</reference>
<dbReference type="GO" id="GO:0051016">
    <property type="term" value="P:barbed-end actin filament capping"/>
    <property type="evidence" value="ECO:0007669"/>
    <property type="project" value="TreeGrafter"/>
</dbReference>
<evidence type="ECO:0000256" key="4">
    <source>
        <dbReference type="ARBA" id="ARBA00004495"/>
    </source>
</evidence>
<dbReference type="PANTHER" id="PTHR11977">
    <property type="entry name" value="VILLIN"/>
    <property type="match status" value="1"/>
</dbReference>
<comment type="similarity">
    <text evidence="6">Belongs to the villin/gelsolin family.</text>
</comment>
<dbReference type="PANTHER" id="PTHR11977:SF35">
    <property type="entry name" value="VILLIN-1"/>
    <property type="match status" value="1"/>
</dbReference>
<accession>A0A212D3X8</accession>